<evidence type="ECO:0000256" key="13">
    <source>
        <dbReference type="RuleBase" id="RU364091"/>
    </source>
</evidence>
<keyword evidence="15" id="KW-0282">Flagellum</keyword>
<dbReference type="FunFam" id="3.40.1690.10:FF:000001">
    <property type="entry name" value="Flagellar biosynthetic protein FlhB"/>
    <property type="match status" value="1"/>
</dbReference>
<evidence type="ECO:0000256" key="9">
    <source>
        <dbReference type="ARBA" id="ARBA00022989"/>
    </source>
</evidence>
<organism evidence="15 16">
    <name type="scientific">Pseudolabrys taiwanensis</name>
    <dbReference type="NCBI Taxonomy" id="331696"/>
    <lineage>
        <taxon>Bacteria</taxon>
        <taxon>Pseudomonadati</taxon>
        <taxon>Pseudomonadota</taxon>
        <taxon>Alphaproteobacteria</taxon>
        <taxon>Hyphomicrobiales</taxon>
        <taxon>Xanthobacteraceae</taxon>
        <taxon>Pseudolabrys</taxon>
    </lineage>
</organism>
<dbReference type="InterPro" id="IPR006136">
    <property type="entry name" value="FlhB"/>
</dbReference>
<evidence type="ECO:0000313" key="16">
    <source>
        <dbReference type="Proteomes" id="UP000254889"/>
    </source>
</evidence>
<dbReference type="InterPro" id="IPR029025">
    <property type="entry name" value="T3SS_substrate_exporter_C"/>
</dbReference>
<name>A0A345ZQK1_9HYPH</name>
<keyword evidence="8 13" id="KW-0653">Protein transport</keyword>
<gene>
    <name evidence="13 15" type="primary">flhB</name>
    <name evidence="15" type="ORF">DW352_00890</name>
</gene>
<feature type="region of interest" description="Disordered" evidence="14">
    <location>
        <begin position="1"/>
        <end position="21"/>
    </location>
</feature>
<dbReference type="EMBL" id="CP031417">
    <property type="protein sequence ID" value="AXK79198.1"/>
    <property type="molecule type" value="Genomic_DNA"/>
</dbReference>
<keyword evidence="6 13" id="KW-0812">Transmembrane</keyword>
<sequence length="356" mass="39339">MAEDSENEKTEEPSQKRLDEALQRGDVVKSQEVNTWFVMGAATLVLMVFSGSMSSSLMTSMRGLVANAHQIRVDGPALPQLFQKIGIELIGGLAVPFLLLLIAAVAGNMVQHRLVWSFEAVSPKLSKISPLAGLKRLFSAQTLANFAKGLVKLIVVAVVLLALMWPERYRFEGLVTTDPAVLLPFIKVLALKLMGAVVAMLAVVAAADYFFQYRQWHERQKMSLQELKEEFKNTEGDPHIKGRLKQLRQVRMKKRMMANLPKASVVITNPTHYAVALQYERGMEAPICVAKGMDALALKIRELAGQHSIPIVENPPLARALHATVEVDDAIPAEHYKAVAEVIGFVMKLRRTPGGR</sequence>
<feature type="transmembrane region" description="Helical" evidence="13">
    <location>
        <begin position="185"/>
        <end position="211"/>
    </location>
</feature>
<dbReference type="AlphaFoldDB" id="A0A345ZQK1"/>
<dbReference type="PANTHER" id="PTHR30531:SF12">
    <property type="entry name" value="FLAGELLAR BIOSYNTHETIC PROTEIN FLHB"/>
    <property type="match status" value="1"/>
</dbReference>
<evidence type="ECO:0000256" key="6">
    <source>
        <dbReference type="ARBA" id="ARBA00022692"/>
    </source>
</evidence>
<feature type="transmembrane region" description="Helical" evidence="13">
    <location>
        <begin position="33"/>
        <end position="53"/>
    </location>
</feature>
<keyword evidence="15" id="KW-0969">Cilium</keyword>
<dbReference type="KEGG" id="ptaw:DW352_00890"/>
<dbReference type="OrthoDB" id="9807950at2"/>
<keyword evidence="5 13" id="KW-1003">Cell membrane</keyword>
<keyword evidence="15" id="KW-0966">Cell projection</keyword>
<dbReference type="PANTHER" id="PTHR30531">
    <property type="entry name" value="FLAGELLAR BIOSYNTHETIC PROTEIN FLHB"/>
    <property type="match status" value="1"/>
</dbReference>
<evidence type="ECO:0000256" key="11">
    <source>
        <dbReference type="ARBA" id="ARBA00023225"/>
    </source>
</evidence>
<keyword evidence="4 13" id="KW-0813">Transport</keyword>
<keyword evidence="10 13" id="KW-0472">Membrane</keyword>
<dbReference type="PRINTS" id="PR00950">
    <property type="entry name" value="TYPE3IMSPROT"/>
</dbReference>
<evidence type="ECO:0000256" key="2">
    <source>
        <dbReference type="ARBA" id="ARBA00010690"/>
    </source>
</evidence>
<evidence type="ECO:0000256" key="3">
    <source>
        <dbReference type="ARBA" id="ARBA00021622"/>
    </source>
</evidence>
<feature type="transmembrane region" description="Helical" evidence="13">
    <location>
        <begin position="145"/>
        <end position="165"/>
    </location>
</feature>
<dbReference type="Gene3D" id="3.40.1690.10">
    <property type="entry name" value="secretion proteins EscU"/>
    <property type="match status" value="1"/>
</dbReference>
<evidence type="ECO:0000256" key="10">
    <source>
        <dbReference type="ARBA" id="ARBA00023136"/>
    </source>
</evidence>
<proteinExistence type="inferred from homology"/>
<accession>A0A345ZQK1</accession>
<evidence type="ECO:0000256" key="8">
    <source>
        <dbReference type="ARBA" id="ARBA00022927"/>
    </source>
</evidence>
<dbReference type="Gene3D" id="6.10.250.2080">
    <property type="match status" value="1"/>
</dbReference>
<evidence type="ECO:0000256" key="12">
    <source>
        <dbReference type="ARBA" id="ARBA00025078"/>
    </source>
</evidence>
<keyword evidence="9 13" id="KW-1133">Transmembrane helix</keyword>
<dbReference type="RefSeq" id="WP_115687652.1">
    <property type="nucleotide sequence ID" value="NZ_CP031417.1"/>
</dbReference>
<protein>
    <recommendedName>
        <fullName evidence="3 13">Flagellar biosynthetic protein FlhB</fullName>
    </recommendedName>
</protein>
<keyword evidence="16" id="KW-1185">Reference proteome</keyword>
<dbReference type="GO" id="GO:0009306">
    <property type="term" value="P:protein secretion"/>
    <property type="evidence" value="ECO:0007669"/>
    <property type="project" value="InterPro"/>
</dbReference>
<dbReference type="GO" id="GO:0005886">
    <property type="term" value="C:plasma membrane"/>
    <property type="evidence" value="ECO:0007669"/>
    <property type="project" value="UniProtKB-SubCell"/>
</dbReference>
<dbReference type="Pfam" id="PF01312">
    <property type="entry name" value="Bac_export_2"/>
    <property type="match status" value="1"/>
</dbReference>
<dbReference type="SUPFAM" id="SSF160544">
    <property type="entry name" value="EscU C-terminal domain-like"/>
    <property type="match status" value="1"/>
</dbReference>
<evidence type="ECO:0000256" key="1">
    <source>
        <dbReference type="ARBA" id="ARBA00004651"/>
    </source>
</evidence>
<dbReference type="Proteomes" id="UP000254889">
    <property type="component" value="Chromosome"/>
</dbReference>
<keyword evidence="11 13" id="KW-1006">Bacterial flagellum protein export</keyword>
<comment type="function">
    <text evidence="12 13">Required for formation of the rod structure in the basal body of the flagellar apparatus. Together with FliI and FliH, may constitute the export apparatus of flagellin.</text>
</comment>
<evidence type="ECO:0000256" key="5">
    <source>
        <dbReference type="ARBA" id="ARBA00022475"/>
    </source>
</evidence>
<comment type="subcellular location">
    <subcellularLocation>
        <location evidence="1">Cell membrane</location>
        <topology evidence="1">Multi-pass membrane protein</topology>
    </subcellularLocation>
</comment>
<keyword evidence="7 13" id="KW-1005">Bacterial flagellum biogenesis</keyword>
<evidence type="ECO:0000256" key="14">
    <source>
        <dbReference type="SAM" id="MobiDB-lite"/>
    </source>
</evidence>
<dbReference type="GO" id="GO:0044780">
    <property type="term" value="P:bacterial-type flagellum assembly"/>
    <property type="evidence" value="ECO:0007669"/>
    <property type="project" value="InterPro"/>
</dbReference>
<evidence type="ECO:0000256" key="4">
    <source>
        <dbReference type="ARBA" id="ARBA00022448"/>
    </source>
</evidence>
<dbReference type="InterPro" id="IPR006135">
    <property type="entry name" value="T3SS_substrate_exporter"/>
</dbReference>
<feature type="transmembrane region" description="Helical" evidence="13">
    <location>
        <begin position="85"/>
        <end position="106"/>
    </location>
</feature>
<comment type="similarity">
    <text evidence="2 13">Belongs to the type III secretion exporter family.</text>
</comment>
<evidence type="ECO:0000313" key="15">
    <source>
        <dbReference type="EMBL" id="AXK79198.1"/>
    </source>
</evidence>
<evidence type="ECO:0000256" key="7">
    <source>
        <dbReference type="ARBA" id="ARBA00022795"/>
    </source>
</evidence>
<reference evidence="15 16" key="1">
    <citation type="submission" date="2018-07" db="EMBL/GenBank/DDBJ databases">
        <authorList>
            <person name="Quirk P.G."/>
            <person name="Krulwich T.A."/>
        </authorList>
    </citation>
    <scope>NUCLEOTIDE SEQUENCE [LARGE SCALE GENOMIC DNA]</scope>
    <source>
        <strain evidence="15 16">CC-BB4</strain>
    </source>
</reference>
<feature type="compositionally biased region" description="Basic and acidic residues" evidence="14">
    <location>
        <begin position="7"/>
        <end position="21"/>
    </location>
</feature>
<dbReference type="NCBIfam" id="TIGR00328">
    <property type="entry name" value="flhB"/>
    <property type="match status" value="1"/>
</dbReference>